<proteinExistence type="predicted"/>
<sequence length="305" mass="32645">MKDCKRFCREGWPEKKATAVRVQIVGVINQVESQCSANSERNRTAAGVLPASTPPHVSRAPATPTNRSCGRATAALTLEASIQLRLAIRGVIAVLCVAAVFLFLFLPDFSGYATLSLPMLVVAFMGLRLFGRLTRALGAAGGRFSRNRRGRLATAVVSSASSFVLKGLIGFLLAGVAVVGSTYHLPYVGLAAVILLLGAVLSSYPGRGLFPGMTSVERRERLRRQSQEALASASLGTQAVPRESLRRVDGKHLRVTGISADSRNPAEGPGDGIDIEYDDVEIDEDEFYDGDFYSDAPPQLHVIAE</sequence>
<feature type="transmembrane region" description="Helical" evidence="2">
    <location>
        <begin position="185"/>
        <end position="204"/>
    </location>
</feature>
<evidence type="ECO:0000256" key="1">
    <source>
        <dbReference type="SAM" id="MobiDB-lite"/>
    </source>
</evidence>
<name>A0A518I1B7_9BACT</name>
<dbReference type="KEGG" id="snep:Enr13x_67650"/>
<protein>
    <submittedName>
        <fullName evidence="3">Uncharacterized protein</fullName>
    </submittedName>
</protein>
<dbReference type="Proteomes" id="UP000319004">
    <property type="component" value="Chromosome"/>
</dbReference>
<reference evidence="3 4" key="1">
    <citation type="submission" date="2019-03" db="EMBL/GenBank/DDBJ databases">
        <title>Deep-cultivation of Planctomycetes and their phenomic and genomic characterization uncovers novel biology.</title>
        <authorList>
            <person name="Wiegand S."/>
            <person name="Jogler M."/>
            <person name="Boedeker C."/>
            <person name="Pinto D."/>
            <person name="Vollmers J."/>
            <person name="Rivas-Marin E."/>
            <person name="Kohn T."/>
            <person name="Peeters S.H."/>
            <person name="Heuer A."/>
            <person name="Rast P."/>
            <person name="Oberbeckmann S."/>
            <person name="Bunk B."/>
            <person name="Jeske O."/>
            <person name="Meyerdierks A."/>
            <person name="Storesund J.E."/>
            <person name="Kallscheuer N."/>
            <person name="Luecker S."/>
            <person name="Lage O.M."/>
            <person name="Pohl T."/>
            <person name="Merkel B.J."/>
            <person name="Hornburger P."/>
            <person name="Mueller R.-W."/>
            <person name="Bruemmer F."/>
            <person name="Labrenz M."/>
            <person name="Spormann A.M."/>
            <person name="Op den Camp H."/>
            <person name="Overmann J."/>
            <person name="Amann R."/>
            <person name="Jetten M.S.M."/>
            <person name="Mascher T."/>
            <person name="Medema M.H."/>
            <person name="Devos D.P."/>
            <person name="Kaster A.-K."/>
            <person name="Ovreas L."/>
            <person name="Rohde M."/>
            <person name="Galperin M.Y."/>
            <person name="Jogler C."/>
        </authorList>
    </citation>
    <scope>NUCLEOTIDE SEQUENCE [LARGE SCALE GENOMIC DNA]</scope>
    <source>
        <strain evidence="3 4">Enr13</strain>
    </source>
</reference>
<evidence type="ECO:0000313" key="3">
    <source>
        <dbReference type="EMBL" id="QDV46856.1"/>
    </source>
</evidence>
<keyword evidence="2" id="KW-0472">Membrane</keyword>
<evidence type="ECO:0000313" key="4">
    <source>
        <dbReference type="Proteomes" id="UP000319004"/>
    </source>
</evidence>
<feature type="region of interest" description="Disordered" evidence="1">
    <location>
        <begin position="45"/>
        <end position="66"/>
    </location>
</feature>
<keyword evidence="4" id="KW-1185">Reference proteome</keyword>
<feature type="transmembrane region" description="Helical" evidence="2">
    <location>
        <begin position="112"/>
        <end position="131"/>
    </location>
</feature>
<keyword evidence="2" id="KW-0812">Transmembrane</keyword>
<dbReference type="EMBL" id="CP037423">
    <property type="protein sequence ID" value="QDV46856.1"/>
    <property type="molecule type" value="Genomic_DNA"/>
</dbReference>
<evidence type="ECO:0000256" key="2">
    <source>
        <dbReference type="SAM" id="Phobius"/>
    </source>
</evidence>
<keyword evidence="2" id="KW-1133">Transmembrane helix</keyword>
<feature type="transmembrane region" description="Helical" evidence="2">
    <location>
        <begin position="86"/>
        <end position="106"/>
    </location>
</feature>
<gene>
    <name evidence="3" type="ORF">Enr13x_67650</name>
</gene>
<feature type="transmembrane region" description="Helical" evidence="2">
    <location>
        <begin position="152"/>
        <end position="179"/>
    </location>
</feature>
<dbReference type="AlphaFoldDB" id="A0A518I1B7"/>
<organism evidence="3 4">
    <name type="scientific">Stieleria neptunia</name>
    <dbReference type="NCBI Taxonomy" id="2527979"/>
    <lineage>
        <taxon>Bacteria</taxon>
        <taxon>Pseudomonadati</taxon>
        <taxon>Planctomycetota</taxon>
        <taxon>Planctomycetia</taxon>
        <taxon>Pirellulales</taxon>
        <taxon>Pirellulaceae</taxon>
        <taxon>Stieleria</taxon>
    </lineage>
</organism>
<accession>A0A518I1B7</accession>